<proteinExistence type="predicted"/>
<protein>
    <submittedName>
        <fullName evidence="1">Uncharacterized protein</fullName>
    </submittedName>
</protein>
<evidence type="ECO:0000313" key="1">
    <source>
        <dbReference type="EMBL" id="MEQ6356508.1"/>
    </source>
</evidence>
<comment type="caution">
    <text evidence="1">The sequence shown here is derived from an EMBL/GenBank/DDBJ whole genome shotgun (WGS) entry which is preliminary data.</text>
</comment>
<dbReference type="RefSeq" id="WP_349660953.1">
    <property type="nucleotide sequence ID" value="NZ_JBEGDG010000015.1"/>
</dbReference>
<accession>A0ABV1MZ27</accession>
<organism evidence="1 2">
    <name type="scientific">Lysinibacillus zambalensis</name>
    <dbReference type="NCBI Taxonomy" id="3160866"/>
    <lineage>
        <taxon>Bacteria</taxon>
        <taxon>Bacillati</taxon>
        <taxon>Bacillota</taxon>
        <taxon>Bacilli</taxon>
        <taxon>Bacillales</taxon>
        <taxon>Bacillaceae</taxon>
        <taxon>Lysinibacillus</taxon>
    </lineage>
</organism>
<name>A0ABV1MZ27_9BACI</name>
<keyword evidence="2" id="KW-1185">Reference proteome</keyword>
<dbReference type="Proteomes" id="UP001478862">
    <property type="component" value="Unassembled WGS sequence"/>
</dbReference>
<evidence type="ECO:0000313" key="2">
    <source>
        <dbReference type="Proteomes" id="UP001478862"/>
    </source>
</evidence>
<sequence>MILKERILAFNQNADNTNAELEANKKLQDKIKQLIKGDTE</sequence>
<gene>
    <name evidence="1" type="ORF">ABNX05_17945</name>
</gene>
<dbReference type="EMBL" id="JBEGDG010000015">
    <property type="protein sequence ID" value="MEQ6356508.1"/>
    <property type="molecule type" value="Genomic_DNA"/>
</dbReference>
<reference evidence="1 2" key="1">
    <citation type="submission" date="2024-06" db="EMBL/GenBank/DDBJ databases">
        <title>Lysinibacillus zambalefons sp. nov., a Novel Firmicute Isolated from the Poon Bato Zambales Hyperalkaline Spring.</title>
        <authorList>
            <person name="Aja J.A."/>
            <person name="Lazaro J.E.H."/>
            <person name="Llorin L.D."/>
            <person name="Lim K.R."/>
            <person name="Teodosio J."/>
            <person name="Dalisay D.S."/>
        </authorList>
    </citation>
    <scope>NUCLEOTIDE SEQUENCE [LARGE SCALE GENOMIC DNA]</scope>
    <source>
        <strain evidence="1 2">M3</strain>
    </source>
</reference>